<dbReference type="GO" id="GO:0003723">
    <property type="term" value="F:RNA binding"/>
    <property type="evidence" value="ECO:0007669"/>
    <property type="project" value="InterPro"/>
</dbReference>
<feature type="active site" description="Nucleophile" evidence="5">
    <location>
        <position position="40"/>
    </location>
</feature>
<evidence type="ECO:0000313" key="7">
    <source>
        <dbReference type="EMBL" id="TLD96608.1"/>
    </source>
</evidence>
<dbReference type="Proteomes" id="UP000029733">
    <property type="component" value="Unassembled WGS sequence"/>
</dbReference>
<dbReference type="InterPro" id="IPR014780">
    <property type="entry name" value="tRNA_psdUridine_synth_TruB"/>
</dbReference>
<evidence type="ECO:0000256" key="2">
    <source>
        <dbReference type="ARBA" id="ARBA00005642"/>
    </source>
</evidence>
<dbReference type="PANTHER" id="PTHR13767">
    <property type="entry name" value="TRNA-PSEUDOURIDINE SYNTHASE"/>
    <property type="match status" value="1"/>
</dbReference>
<dbReference type="InterPro" id="IPR002501">
    <property type="entry name" value="PsdUridine_synth_N"/>
</dbReference>
<evidence type="ECO:0000313" key="8">
    <source>
        <dbReference type="Proteomes" id="UP000029733"/>
    </source>
</evidence>
<dbReference type="STRING" id="1677920.LS71_06775"/>
<accession>A0A4U8TBM3</accession>
<dbReference type="RefSeq" id="WP_034355573.1">
    <property type="nucleotide sequence ID" value="NZ_JRPR02000003.1"/>
</dbReference>
<comment type="function">
    <text evidence="5">Responsible for synthesis of pseudouridine from uracil-55 in the psi GC loop of transfer RNAs.</text>
</comment>
<dbReference type="SUPFAM" id="SSF55120">
    <property type="entry name" value="Pseudouridine synthase"/>
    <property type="match status" value="1"/>
</dbReference>
<dbReference type="GO" id="GO:0160148">
    <property type="term" value="F:tRNA pseudouridine(55) synthase activity"/>
    <property type="evidence" value="ECO:0007669"/>
    <property type="project" value="UniProtKB-EC"/>
</dbReference>
<sequence>MRNALLVATYKPPFISSNAYLSSLKRQFNIKKAGYLGTLDPFARGVLVVGFGSYTRLFPYLLKTPKTYRATLWLGAKSASLDIERIESISLVQERDVQEIKDVLDSMCGRITYTPPIFSAKHIGGKRAYELAREGRAVHLAQVQMEIFDIELLSFTHPFIHFEVSVSEGAYVRSIGEMIAHKLQVHGALSSLERVSEGEMSVSQNEGIRILNPLDYLPFTKLTFAQIQALSPQISATLASDIFQGKKITLKNIQKGKYIVCFEDFFSIIEVFADGSIDYILNRIALC</sequence>
<dbReference type="PANTHER" id="PTHR13767:SF2">
    <property type="entry name" value="PSEUDOURIDYLATE SYNTHASE TRUB1"/>
    <property type="match status" value="1"/>
</dbReference>
<comment type="similarity">
    <text evidence="2 5">Belongs to the pseudouridine synthase TruB family. Type 1 subfamily.</text>
</comment>
<evidence type="ECO:0000256" key="5">
    <source>
        <dbReference type="HAMAP-Rule" id="MF_01080"/>
    </source>
</evidence>
<evidence type="ECO:0000256" key="1">
    <source>
        <dbReference type="ARBA" id="ARBA00000385"/>
    </source>
</evidence>
<gene>
    <name evidence="5 7" type="primary">truB</name>
    <name evidence="7" type="ORF">LS71_006000</name>
</gene>
<dbReference type="Pfam" id="PF01509">
    <property type="entry name" value="TruB_N"/>
    <property type="match status" value="1"/>
</dbReference>
<dbReference type="NCBIfam" id="TIGR00431">
    <property type="entry name" value="TruB"/>
    <property type="match status" value="1"/>
</dbReference>
<keyword evidence="3 5" id="KW-0819">tRNA processing</keyword>
<dbReference type="AlphaFoldDB" id="A0A4U8TBM3"/>
<name>A0A4U8TBM3_9HELI</name>
<keyword evidence="8" id="KW-1185">Reference proteome</keyword>
<dbReference type="GO" id="GO:1990481">
    <property type="term" value="P:mRNA pseudouridine synthesis"/>
    <property type="evidence" value="ECO:0007669"/>
    <property type="project" value="TreeGrafter"/>
</dbReference>
<evidence type="ECO:0000256" key="4">
    <source>
        <dbReference type="ARBA" id="ARBA00023235"/>
    </source>
</evidence>
<comment type="catalytic activity">
    <reaction evidence="1 5">
        <text>uridine(55) in tRNA = pseudouridine(55) in tRNA</text>
        <dbReference type="Rhea" id="RHEA:42532"/>
        <dbReference type="Rhea" id="RHEA-COMP:10101"/>
        <dbReference type="Rhea" id="RHEA-COMP:10102"/>
        <dbReference type="ChEBI" id="CHEBI:65314"/>
        <dbReference type="ChEBI" id="CHEBI:65315"/>
        <dbReference type="EC" id="5.4.99.25"/>
    </reaction>
</comment>
<comment type="caution">
    <text evidence="7">The sequence shown here is derived from an EMBL/GenBank/DDBJ whole genome shotgun (WGS) entry which is preliminary data.</text>
</comment>
<dbReference type="GO" id="GO:0031119">
    <property type="term" value="P:tRNA pseudouridine synthesis"/>
    <property type="evidence" value="ECO:0007669"/>
    <property type="project" value="UniProtKB-UniRule"/>
</dbReference>
<keyword evidence="4 5" id="KW-0413">Isomerase</keyword>
<feature type="domain" description="Pseudouridine synthase II N-terminal" evidence="6">
    <location>
        <begin position="25"/>
        <end position="172"/>
    </location>
</feature>
<dbReference type="Gene3D" id="3.30.2350.10">
    <property type="entry name" value="Pseudouridine synthase"/>
    <property type="match status" value="1"/>
</dbReference>
<dbReference type="HAMAP" id="MF_01080">
    <property type="entry name" value="TruB_bact"/>
    <property type="match status" value="1"/>
</dbReference>
<reference evidence="7 8" key="1">
    <citation type="journal article" date="2014" name="Genome Announc.">
        <title>Draft genome sequences of eight enterohepatic helicobacter species isolated from both laboratory and wild rodents.</title>
        <authorList>
            <person name="Sheh A."/>
            <person name="Shen Z."/>
            <person name="Fox J.G."/>
        </authorList>
    </citation>
    <scope>NUCLEOTIDE SEQUENCE [LARGE SCALE GENOMIC DNA]</scope>
    <source>
        <strain evidence="7 8">MIT 09-6949</strain>
    </source>
</reference>
<protein>
    <recommendedName>
        <fullName evidence="5">tRNA pseudouridine synthase B</fullName>
        <ecNumber evidence="5">5.4.99.25</ecNumber>
    </recommendedName>
    <alternativeName>
        <fullName evidence="5">tRNA pseudouridine(55) synthase</fullName>
        <shortName evidence="5">Psi55 synthase</shortName>
    </alternativeName>
    <alternativeName>
        <fullName evidence="5">tRNA pseudouridylate synthase</fullName>
    </alternativeName>
    <alternativeName>
        <fullName evidence="5">tRNA-uridine isomerase</fullName>
    </alternativeName>
</protein>
<proteinExistence type="inferred from homology"/>
<evidence type="ECO:0000259" key="6">
    <source>
        <dbReference type="Pfam" id="PF01509"/>
    </source>
</evidence>
<organism evidence="7 8">
    <name type="scientific">Helicobacter jaachi</name>
    <dbReference type="NCBI Taxonomy" id="1677920"/>
    <lineage>
        <taxon>Bacteria</taxon>
        <taxon>Pseudomonadati</taxon>
        <taxon>Campylobacterota</taxon>
        <taxon>Epsilonproteobacteria</taxon>
        <taxon>Campylobacterales</taxon>
        <taxon>Helicobacteraceae</taxon>
        <taxon>Helicobacter</taxon>
    </lineage>
</organism>
<dbReference type="EC" id="5.4.99.25" evidence="5"/>
<dbReference type="EMBL" id="JRPR02000003">
    <property type="protein sequence ID" value="TLD96608.1"/>
    <property type="molecule type" value="Genomic_DNA"/>
</dbReference>
<dbReference type="InterPro" id="IPR020103">
    <property type="entry name" value="PsdUridine_synth_cat_dom_sf"/>
</dbReference>
<evidence type="ECO:0000256" key="3">
    <source>
        <dbReference type="ARBA" id="ARBA00022694"/>
    </source>
</evidence>
<dbReference type="OrthoDB" id="9802309at2"/>